<gene>
    <name evidence="2" type="ORF">MKP09_08620</name>
</gene>
<reference evidence="2 3" key="1">
    <citation type="submission" date="2022-02" db="EMBL/GenBank/DDBJ databases">
        <authorList>
            <person name="Min J."/>
        </authorList>
    </citation>
    <scope>NUCLEOTIDE SEQUENCE [LARGE SCALE GENOMIC DNA]</scope>
    <source>
        <strain evidence="2 3">GR10-1</strain>
    </source>
</reference>
<name>A0ABS9SHW9_9BACT</name>
<sequence length="223" mass="24780">MPQASFLLTEEVEGTLSPGPIGGTAQNLIHNWFRAKRYNGDTAIAVLSGTVKFLYLNPAYKVRMGEEVYDSVVHKDWLDSDQNMYLLSGAVPTRAGLPLIAVNAQIKSGDIVDVVWNVGSEFECDYYLVEAGKDSTALKIIAKVESKSKDGNSNKLVVYEYSGNYNMALSMGFGLAFLMLLIVGRWGNKRKYWIGLCFFVLGFAGYYSCKKRTMTLKPSSLFM</sequence>
<organism evidence="2 3">
    <name type="scientific">Niabella ginsengisoli</name>
    <dbReference type="NCBI Taxonomy" id="522298"/>
    <lineage>
        <taxon>Bacteria</taxon>
        <taxon>Pseudomonadati</taxon>
        <taxon>Bacteroidota</taxon>
        <taxon>Chitinophagia</taxon>
        <taxon>Chitinophagales</taxon>
        <taxon>Chitinophagaceae</taxon>
        <taxon>Niabella</taxon>
    </lineage>
</organism>
<keyword evidence="1" id="KW-0812">Transmembrane</keyword>
<feature type="transmembrane region" description="Helical" evidence="1">
    <location>
        <begin position="192"/>
        <end position="209"/>
    </location>
</feature>
<feature type="transmembrane region" description="Helical" evidence="1">
    <location>
        <begin position="165"/>
        <end position="186"/>
    </location>
</feature>
<dbReference type="RefSeq" id="WP_240827312.1">
    <property type="nucleotide sequence ID" value="NZ_JAKWBL010000001.1"/>
</dbReference>
<evidence type="ECO:0000313" key="2">
    <source>
        <dbReference type="EMBL" id="MCH5597963.1"/>
    </source>
</evidence>
<keyword evidence="1" id="KW-1133">Transmembrane helix</keyword>
<proteinExistence type="predicted"/>
<protein>
    <submittedName>
        <fullName evidence="2">Uncharacterized protein</fullName>
    </submittedName>
</protein>
<accession>A0ABS9SHW9</accession>
<dbReference type="Proteomes" id="UP001202248">
    <property type="component" value="Unassembled WGS sequence"/>
</dbReference>
<keyword evidence="3" id="KW-1185">Reference proteome</keyword>
<comment type="caution">
    <text evidence="2">The sequence shown here is derived from an EMBL/GenBank/DDBJ whole genome shotgun (WGS) entry which is preliminary data.</text>
</comment>
<keyword evidence="1" id="KW-0472">Membrane</keyword>
<evidence type="ECO:0000313" key="3">
    <source>
        <dbReference type="Proteomes" id="UP001202248"/>
    </source>
</evidence>
<evidence type="ECO:0000256" key="1">
    <source>
        <dbReference type="SAM" id="Phobius"/>
    </source>
</evidence>
<dbReference type="EMBL" id="JAKWBL010000001">
    <property type="protein sequence ID" value="MCH5597963.1"/>
    <property type="molecule type" value="Genomic_DNA"/>
</dbReference>